<dbReference type="InterPro" id="IPR024607">
    <property type="entry name" value="Sulfatase_CS"/>
</dbReference>
<dbReference type="AlphaFoldDB" id="A0A5J5IC78"/>
<proteinExistence type="inferred from homology"/>
<dbReference type="InterPro" id="IPR017850">
    <property type="entry name" value="Alkaline_phosphatase_core_sf"/>
</dbReference>
<comment type="similarity">
    <text evidence="1">Belongs to the sulfatase family.</text>
</comment>
<reference evidence="6 7" key="1">
    <citation type="submission" date="2019-09" db="EMBL/GenBank/DDBJ databases">
        <title>Draft genome sequence of Ginsengibacter sp. BR5-29.</title>
        <authorList>
            <person name="Im W.-T."/>
        </authorList>
    </citation>
    <scope>NUCLEOTIDE SEQUENCE [LARGE SCALE GENOMIC DNA]</scope>
    <source>
        <strain evidence="6 7">BR5-29</strain>
    </source>
</reference>
<organism evidence="6 7">
    <name type="scientific">Ginsengibacter hankyongi</name>
    <dbReference type="NCBI Taxonomy" id="2607284"/>
    <lineage>
        <taxon>Bacteria</taxon>
        <taxon>Pseudomonadati</taxon>
        <taxon>Bacteroidota</taxon>
        <taxon>Chitinophagia</taxon>
        <taxon>Chitinophagales</taxon>
        <taxon>Chitinophagaceae</taxon>
        <taxon>Ginsengibacter</taxon>
    </lineage>
</organism>
<dbReference type="CDD" id="cd16143">
    <property type="entry name" value="ARS_like"/>
    <property type="match status" value="1"/>
</dbReference>
<dbReference type="EMBL" id="VYQF01000009">
    <property type="protein sequence ID" value="KAA9036148.1"/>
    <property type="molecule type" value="Genomic_DNA"/>
</dbReference>
<dbReference type="Proteomes" id="UP000326903">
    <property type="component" value="Unassembled WGS sequence"/>
</dbReference>
<dbReference type="PANTHER" id="PTHR42693:SF53">
    <property type="entry name" value="ENDO-4-O-SULFATASE"/>
    <property type="match status" value="1"/>
</dbReference>
<keyword evidence="2" id="KW-0479">Metal-binding</keyword>
<evidence type="ECO:0000256" key="4">
    <source>
        <dbReference type="ARBA" id="ARBA00022837"/>
    </source>
</evidence>
<sequence>MTTKPKSRACGSFIGALLLIFANVFIPQNTFCQEKLQPNVIFILADDLGYGDVKSFNPEGKIPTPNIDRLASEGMKFTDAHSSSSVCTPSRYSILTGRYSWRSRLQRSVMGGFGPPLIGANRMTVASLFKKNGYYTACLGKWHLGLTWPIKDSTLKDGWGIDYSKPVKDGPTTLGFDYFYGISASLDMPPFIFLENDHTLGIPTVTKTWMRPGPAEKDFEAKNVVPSITHKAKEVIVNGFTKKQLFFLYLALPSPHTPIVPDKDFKGKSGVTDYGDYVMETDWAVGQVMQTLDSLGITDNTIVFLGSDNGFAPYVLPHFNVEKLGHFPSYIFRGYKSDIWDGGHRIPFIVRWPGKIQAGSVCNKLVSLTDFMATSANILGKRLPQNVAEDSYSFLPYLLNKTKKSIRPAIVYHSIEGYFSIQEGDWKLEFCPGSGGWESPSNKEAFKEGLPLVQLYNMKSDISEKLNVALQHPDIVKRLTSLMEQYIDKGRSTPGKPLNNDAKIDLWKKGYME</sequence>
<dbReference type="Gene3D" id="3.30.1120.10">
    <property type="match status" value="1"/>
</dbReference>
<evidence type="ECO:0000259" key="5">
    <source>
        <dbReference type="Pfam" id="PF00884"/>
    </source>
</evidence>
<dbReference type="Pfam" id="PF00884">
    <property type="entry name" value="Sulfatase"/>
    <property type="match status" value="1"/>
</dbReference>
<feature type="domain" description="Sulfatase N-terminal" evidence="5">
    <location>
        <begin position="38"/>
        <end position="380"/>
    </location>
</feature>
<dbReference type="GO" id="GO:0004065">
    <property type="term" value="F:arylsulfatase activity"/>
    <property type="evidence" value="ECO:0007669"/>
    <property type="project" value="TreeGrafter"/>
</dbReference>
<keyword evidence="7" id="KW-1185">Reference proteome</keyword>
<dbReference type="InterPro" id="IPR050738">
    <property type="entry name" value="Sulfatase"/>
</dbReference>
<name>A0A5J5IC78_9BACT</name>
<dbReference type="GO" id="GO:0046872">
    <property type="term" value="F:metal ion binding"/>
    <property type="evidence" value="ECO:0007669"/>
    <property type="project" value="UniProtKB-KW"/>
</dbReference>
<gene>
    <name evidence="6" type="ORF">FW778_19515</name>
</gene>
<keyword evidence="4" id="KW-0106">Calcium</keyword>
<evidence type="ECO:0000313" key="6">
    <source>
        <dbReference type="EMBL" id="KAA9036148.1"/>
    </source>
</evidence>
<dbReference type="Gene3D" id="3.40.720.10">
    <property type="entry name" value="Alkaline Phosphatase, subunit A"/>
    <property type="match status" value="1"/>
</dbReference>
<keyword evidence="3" id="KW-0378">Hydrolase</keyword>
<dbReference type="SUPFAM" id="SSF53649">
    <property type="entry name" value="Alkaline phosphatase-like"/>
    <property type="match status" value="1"/>
</dbReference>
<dbReference type="PANTHER" id="PTHR42693">
    <property type="entry name" value="ARYLSULFATASE FAMILY MEMBER"/>
    <property type="match status" value="1"/>
</dbReference>
<dbReference type="InterPro" id="IPR000917">
    <property type="entry name" value="Sulfatase_N"/>
</dbReference>
<evidence type="ECO:0000256" key="2">
    <source>
        <dbReference type="ARBA" id="ARBA00022723"/>
    </source>
</evidence>
<comment type="caution">
    <text evidence="6">The sequence shown here is derived from an EMBL/GenBank/DDBJ whole genome shotgun (WGS) entry which is preliminary data.</text>
</comment>
<evidence type="ECO:0000313" key="7">
    <source>
        <dbReference type="Proteomes" id="UP000326903"/>
    </source>
</evidence>
<evidence type="ECO:0000256" key="3">
    <source>
        <dbReference type="ARBA" id="ARBA00022801"/>
    </source>
</evidence>
<accession>A0A5J5IC78</accession>
<dbReference type="PROSITE" id="PS00523">
    <property type="entry name" value="SULFATASE_1"/>
    <property type="match status" value="1"/>
</dbReference>
<evidence type="ECO:0000256" key="1">
    <source>
        <dbReference type="ARBA" id="ARBA00008779"/>
    </source>
</evidence>
<protein>
    <submittedName>
        <fullName evidence="6">Arylsulfatase</fullName>
    </submittedName>
</protein>